<dbReference type="EMBL" id="CM023486">
    <property type="protein sequence ID" value="KAH6928593.1"/>
    <property type="molecule type" value="Genomic_DNA"/>
</dbReference>
<name>A0ACB7S4L7_HYAAI</name>
<dbReference type="Proteomes" id="UP000821845">
    <property type="component" value="Chromosome 6"/>
</dbReference>
<reference evidence="1" key="1">
    <citation type="submission" date="2020-05" db="EMBL/GenBank/DDBJ databases">
        <title>Large-scale comparative analyses of tick genomes elucidate their genetic diversity and vector capacities.</title>
        <authorList>
            <person name="Jia N."/>
            <person name="Wang J."/>
            <person name="Shi W."/>
            <person name="Du L."/>
            <person name="Sun Y."/>
            <person name="Zhan W."/>
            <person name="Jiang J."/>
            <person name="Wang Q."/>
            <person name="Zhang B."/>
            <person name="Ji P."/>
            <person name="Sakyi L.B."/>
            <person name="Cui X."/>
            <person name="Yuan T."/>
            <person name="Jiang B."/>
            <person name="Yang W."/>
            <person name="Lam T.T.-Y."/>
            <person name="Chang Q."/>
            <person name="Ding S."/>
            <person name="Wang X."/>
            <person name="Zhu J."/>
            <person name="Ruan X."/>
            <person name="Zhao L."/>
            <person name="Wei J."/>
            <person name="Que T."/>
            <person name="Du C."/>
            <person name="Cheng J."/>
            <person name="Dai P."/>
            <person name="Han X."/>
            <person name="Huang E."/>
            <person name="Gao Y."/>
            <person name="Liu J."/>
            <person name="Shao H."/>
            <person name="Ye R."/>
            <person name="Li L."/>
            <person name="Wei W."/>
            <person name="Wang X."/>
            <person name="Wang C."/>
            <person name="Yang T."/>
            <person name="Huo Q."/>
            <person name="Li W."/>
            <person name="Guo W."/>
            <person name="Chen H."/>
            <person name="Zhou L."/>
            <person name="Ni X."/>
            <person name="Tian J."/>
            <person name="Zhou Y."/>
            <person name="Sheng Y."/>
            <person name="Liu T."/>
            <person name="Pan Y."/>
            <person name="Xia L."/>
            <person name="Li J."/>
            <person name="Zhao F."/>
            <person name="Cao W."/>
        </authorList>
    </citation>
    <scope>NUCLEOTIDE SEQUENCE</scope>
    <source>
        <strain evidence="1">Hyas-2018</strain>
    </source>
</reference>
<sequence length="277" mass="31418">MGSEFADFKRDIRKEIRELNKSLDFMNKDYENIKQECAEVKKENAALRASQEAMQCEIDHLRKLVHENATRLTAQDQYSRNKNVEIKAIPRAANENLVQLLAKVGNALGEPISEQDIEICHRLPARGAASQNNIPKDRGVAKSNKVRPHESVDSDRGSRVGSDTTLNENIVVVFNRRDKRDAIVKKARRIRFTADELGFTTKQSVFVNEHLCPQLKKLLGMTISRKREMNWRFAWASGGKIFARETETSRAVQITCEADLQKMRAAASSSRGASRIH</sequence>
<keyword evidence="2" id="KW-1185">Reference proteome</keyword>
<comment type="caution">
    <text evidence="1">The sequence shown here is derived from an EMBL/GenBank/DDBJ whole genome shotgun (WGS) entry which is preliminary data.</text>
</comment>
<protein>
    <submittedName>
        <fullName evidence="1">Uncharacterized protein</fullName>
    </submittedName>
</protein>
<evidence type="ECO:0000313" key="2">
    <source>
        <dbReference type="Proteomes" id="UP000821845"/>
    </source>
</evidence>
<evidence type="ECO:0000313" key="1">
    <source>
        <dbReference type="EMBL" id="KAH6928593.1"/>
    </source>
</evidence>
<organism evidence="1 2">
    <name type="scientific">Hyalomma asiaticum</name>
    <name type="common">Tick</name>
    <dbReference type="NCBI Taxonomy" id="266040"/>
    <lineage>
        <taxon>Eukaryota</taxon>
        <taxon>Metazoa</taxon>
        <taxon>Ecdysozoa</taxon>
        <taxon>Arthropoda</taxon>
        <taxon>Chelicerata</taxon>
        <taxon>Arachnida</taxon>
        <taxon>Acari</taxon>
        <taxon>Parasitiformes</taxon>
        <taxon>Ixodida</taxon>
        <taxon>Ixodoidea</taxon>
        <taxon>Ixodidae</taxon>
        <taxon>Hyalomminae</taxon>
        <taxon>Hyalomma</taxon>
    </lineage>
</organism>
<proteinExistence type="predicted"/>
<gene>
    <name evidence="1" type="ORF">HPB50_017337</name>
</gene>
<accession>A0ACB7S4L7</accession>